<feature type="active site" description="Proton donor/acceptor" evidence="4">
    <location>
        <position position="134"/>
    </location>
</feature>
<dbReference type="AlphaFoldDB" id="A0A517M877"/>
<organism evidence="6 7">
    <name type="scientific">Rosistilla ulvae</name>
    <dbReference type="NCBI Taxonomy" id="1930277"/>
    <lineage>
        <taxon>Bacteria</taxon>
        <taxon>Pseudomonadati</taxon>
        <taxon>Planctomycetota</taxon>
        <taxon>Planctomycetia</taxon>
        <taxon>Pirellulales</taxon>
        <taxon>Pirellulaceae</taxon>
        <taxon>Rosistilla</taxon>
    </lineage>
</organism>
<dbReference type="RefSeq" id="WP_145348775.1">
    <property type="nucleotide sequence ID" value="NZ_CP036261.1"/>
</dbReference>
<dbReference type="Gene3D" id="3.20.20.70">
    <property type="entry name" value="Aldolase class I"/>
    <property type="match status" value="1"/>
</dbReference>
<dbReference type="PRINTS" id="PR00146">
    <property type="entry name" value="DHPICSNTHASE"/>
</dbReference>
<evidence type="ECO:0000256" key="3">
    <source>
        <dbReference type="PIRNR" id="PIRNR001365"/>
    </source>
</evidence>
<dbReference type="PANTHER" id="PTHR42849">
    <property type="entry name" value="N-ACETYLNEURAMINATE LYASE"/>
    <property type="match status" value="1"/>
</dbReference>
<protein>
    <submittedName>
        <fullName evidence="6">Putative 2-keto-3-deoxy-galactonate aldolase YagE</fullName>
        <ecNumber evidence="6">4.1.2.-</ecNumber>
    </submittedName>
</protein>
<dbReference type="Proteomes" id="UP000319557">
    <property type="component" value="Chromosome"/>
</dbReference>
<feature type="binding site" evidence="5">
    <location>
        <position position="207"/>
    </location>
    <ligand>
        <name>pyruvate</name>
        <dbReference type="ChEBI" id="CHEBI:15361"/>
    </ligand>
</feature>
<proteinExistence type="inferred from homology"/>
<dbReference type="PROSITE" id="PS00666">
    <property type="entry name" value="DHDPS_2"/>
    <property type="match status" value="1"/>
</dbReference>
<dbReference type="GO" id="GO:0005829">
    <property type="term" value="C:cytosol"/>
    <property type="evidence" value="ECO:0007669"/>
    <property type="project" value="TreeGrafter"/>
</dbReference>
<dbReference type="SUPFAM" id="SSF51569">
    <property type="entry name" value="Aldolase"/>
    <property type="match status" value="1"/>
</dbReference>
<dbReference type="EC" id="4.1.2.-" evidence="6"/>
<dbReference type="InterPro" id="IPR002220">
    <property type="entry name" value="DapA-like"/>
</dbReference>
<comment type="similarity">
    <text evidence="3">Belongs to the DapA family.</text>
</comment>
<dbReference type="SMART" id="SM01130">
    <property type="entry name" value="DHDPS"/>
    <property type="match status" value="1"/>
</dbReference>
<feature type="binding site" evidence="5">
    <location>
        <position position="46"/>
    </location>
    <ligand>
        <name>pyruvate</name>
        <dbReference type="ChEBI" id="CHEBI:15361"/>
    </ligand>
</feature>
<dbReference type="KEGG" id="ruv:EC9_53000"/>
<dbReference type="OrthoDB" id="9782828at2"/>
<dbReference type="GO" id="GO:0008747">
    <property type="term" value="F:N-acetylneuraminate lyase activity"/>
    <property type="evidence" value="ECO:0007669"/>
    <property type="project" value="TreeGrafter"/>
</dbReference>
<dbReference type="InterPro" id="IPR013785">
    <property type="entry name" value="Aldolase_TIM"/>
</dbReference>
<sequence>MKIQGIVPPLVTPLSDQDALDGEGLQRLIGHQLDAGVDGLFVLGTTGEGPSLSASLRAEMIAQSGRLIDGRVPMYVGITDTSLVDAVKLAGVAADSGAAAVVAAPPFYFPAGQTELRGWFQRLADALPLPLLLYNMPSCTKIAIELPTVEALIDHPNIVGLKDSSGDLKYLGEAVQLAAAGRPDWPVLVGPEALLVEAMGLGAVGGVAGGANLAPKLFTELFAAVQRKDQATIDRLQPIVIQLQTLYGFGKYGSSYLKGLKCALDLRGICSGLLAAPFDVFKPADRQRVATWLDGFADSGFLAQ</sequence>
<dbReference type="Pfam" id="PF00701">
    <property type="entry name" value="DHDPS"/>
    <property type="match status" value="1"/>
</dbReference>
<keyword evidence="1 3" id="KW-0456">Lyase</keyword>
<evidence type="ECO:0000313" key="6">
    <source>
        <dbReference type="EMBL" id="QDS91080.1"/>
    </source>
</evidence>
<evidence type="ECO:0000256" key="2">
    <source>
        <dbReference type="ARBA" id="ARBA00023270"/>
    </source>
</evidence>
<dbReference type="GO" id="GO:0019262">
    <property type="term" value="P:N-acetylneuraminate catabolic process"/>
    <property type="evidence" value="ECO:0007669"/>
    <property type="project" value="TreeGrafter"/>
</dbReference>
<evidence type="ECO:0000313" key="7">
    <source>
        <dbReference type="Proteomes" id="UP000319557"/>
    </source>
</evidence>
<gene>
    <name evidence="6" type="primary">yagE_5</name>
    <name evidence="6" type="ORF">EC9_53000</name>
</gene>
<dbReference type="CDD" id="cd00408">
    <property type="entry name" value="DHDPS-like"/>
    <property type="match status" value="1"/>
</dbReference>
<evidence type="ECO:0000256" key="1">
    <source>
        <dbReference type="ARBA" id="ARBA00023239"/>
    </source>
</evidence>
<evidence type="ECO:0000256" key="4">
    <source>
        <dbReference type="PIRSR" id="PIRSR001365-1"/>
    </source>
</evidence>
<keyword evidence="2" id="KW-0704">Schiff base</keyword>
<dbReference type="PIRSF" id="PIRSF001365">
    <property type="entry name" value="DHDPS"/>
    <property type="match status" value="1"/>
</dbReference>
<reference evidence="6 7" key="1">
    <citation type="submission" date="2019-02" db="EMBL/GenBank/DDBJ databases">
        <title>Deep-cultivation of Planctomycetes and their phenomic and genomic characterization uncovers novel biology.</title>
        <authorList>
            <person name="Wiegand S."/>
            <person name="Jogler M."/>
            <person name="Boedeker C."/>
            <person name="Pinto D."/>
            <person name="Vollmers J."/>
            <person name="Rivas-Marin E."/>
            <person name="Kohn T."/>
            <person name="Peeters S.H."/>
            <person name="Heuer A."/>
            <person name="Rast P."/>
            <person name="Oberbeckmann S."/>
            <person name="Bunk B."/>
            <person name="Jeske O."/>
            <person name="Meyerdierks A."/>
            <person name="Storesund J.E."/>
            <person name="Kallscheuer N."/>
            <person name="Luecker S."/>
            <person name="Lage O.M."/>
            <person name="Pohl T."/>
            <person name="Merkel B.J."/>
            <person name="Hornburger P."/>
            <person name="Mueller R.-W."/>
            <person name="Bruemmer F."/>
            <person name="Labrenz M."/>
            <person name="Spormann A.M."/>
            <person name="Op den Camp H."/>
            <person name="Overmann J."/>
            <person name="Amann R."/>
            <person name="Jetten M.S.M."/>
            <person name="Mascher T."/>
            <person name="Medema M.H."/>
            <person name="Devos D.P."/>
            <person name="Kaster A.-K."/>
            <person name="Ovreas L."/>
            <person name="Rohde M."/>
            <person name="Galperin M.Y."/>
            <person name="Jogler C."/>
        </authorList>
    </citation>
    <scope>NUCLEOTIDE SEQUENCE [LARGE SCALE GENOMIC DNA]</scope>
    <source>
        <strain evidence="6 7">EC9</strain>
    </source>
</reference>
<name>A0A517M877_9BACT</name>
<dbReference type="EMBL" id="CP036261">
    <property type="protein sequence ID" value="QDS91080.1"/>
    <property type="molecule type" value="Genomic_DNA"/>
</dbReference>
<dbReference type="PANTHER" id="PTHR42849:SF1">
    <property type="entry name" value="N-ACETYLNEURAMINATE LYASE"/>
    <property type="match status" value="1"/>
</dbReference>
<dbReference type="InterPro" id="IPR020625">
    <property type="entry name" value="Schiff_base-form_aldolases_AS"/>
</dbReference>
<feature type="active site" description="Schiff-base intermediate with substrate" evidence="4">
    <location>
        <position position="162"/>
    </location>
</feature>
<keyword evidence="7" id="KW-1185">Reference proteome</keyword>
<accession>A0A517M877</accession>
<evidence type="ECO:0000256" key="5">
    <source>
        <dbReference type="PIRSR" id="PIRSR001365-2"/>
    </source>
</evidence>